<sequence>MLLKIPKEGSLSSTLGLKGSIGYIAPEYEMGGGVSPKGDVYSYGILLLESFTGKKPTDEIFIGELDLPKWVSMALPDRIMDILDPALTGKDNSPEHCLITVIKVGLACAEERPTMRNVSSLIKNVRKDLGRINHTFS</sequence>
<comment type="caution">
    <text evidence="2">The sequence shown here is derived from an EMBL/GenBank/DDBJ whole genome shotgun (WGS) entry which is preliminary data.</text>
</comment>
<proteinExistence type="predicted"/>
<dbReference type="GO" id="GO:0005524">
    <property type="term" value="F:ATP binding"/>
    <property type="evidence" value="ECO:0007669"/>
    <property type="project" value="InterPro"/>
</dbReference>
<dbReference type="PANTHER" id="PTHR48055:SF57">
    <property type="entry name" value="PROTEIN KINASE DOMAIN-CONTAINING PROTEIN"/>
    <property type="match status" value="1"/>
</dbReference>
<reference evidence="2 3" key="1">
    <citation type="submission" date="2020-06" db="EMBL/GenBank/DDBJ databases">
        <title>Transcriptomic and genomic resources for Thalictrum thalictroides and T. hernandezii: Facilitating candidate gene discovery in an emerging model plant lineage.</title>
        <authorList>
            <person name="Arias T."/>
            <person name="Riano-Pachon D.M."/>
            <person name="Di Stilio V.S."/>
        </authorList>
    </citation>
    <scope>NUCLEOTIDE SEQUENCE [LARGE SCALE GENOMIC DNA]</scope>
    <source>
        <strain evidence="3">cv. WT478/WT964</strain>
        <tissue evidence="2">Leaves</tissue>
    </source>
</reference>
<dbReference type="Pfam" id="PF07714">
    <property type="entry name" value="PK_Tyr_Ser-Thr"/>
    <property type="match status" value="1"/>
</dbReference>
<name>A0A7J6VNH7_THATH</name>
<organism evidence="2 3">
    <name type="scientific">Thalictrum thalictroides</name>
    <name type="common">Rue-anemone</name>
    <name type="synonym">Anemone thalictroides</name>
    <dbReference type="NCBI Taxonomy" id="46969"/>
    <lineage>
        <taxon>Eukaryota</taxon>
        <taxon>Viridiplantae</taxon>
        <taxon>Streptophyta</taxon>
        <taxon>Embryophyta</taxon>
        <taxon>Tracheophyta</taxon>
        <taxon>Spermatophyta</taxon>
        <taxon>Magnoliopsida</taxon>
        <taxon>Ranunculales</taxon>
        <taxon>Ranunculaceae</taxon>
        <taxon>Thalictroideae</taxon>
        <taxon>Thalictrum</taxon>
    </lineage>
</organism>
<evidence type="ECO:0000313" key="2">
    <source>
        <dbReference type="EMBL" id="KAF5186307.1"/>
    </source>
</evidence>
<dbReference type="InterPro" id="IPR000719">
    <property type="entry name" value="Prot_kinase_dom"/>
</dbReference>
<dbReference type="AlphaFoldDB" id="A0A7J6VNH7"/>
<keyword evidence="3" id="KW-1185">Reference proteome</keyword>
<dbReference type="EMBL" id="JABWDY010029481">
    <property type="protein sequence ID" value="KAF5186307.1"/>
    <property type="molecule type" value="Genomic_DNA"/>
</dbReference>
<accession>A0A7J6VNH7</accession>
<dbReference type="GO" id="GO:0004672">
    <property type="term" value="F:protein kinase activity"/>
    <property type="evidence" value="ECO:0007669"/>
    <property type="project" value="InterPro"/>
</dbReference>
<dbReference type="Gene3D" id="1.10.510.10">
    <property type="entry name" value="Transferase(Phosphotransferase) domain 1"/>
    <property type="match status" value="1"/>
</dbReference>
<dbReference type="SUPFAM" id="SSF56112">
    <property type="entry name" value="Protein kinase-like (PK-like)"/>
    <property type="match status" value="1"/>
</dbReference>
<dbReference type="OrthoDB" id="1428502at2759"/>
<evidence type="ECO:0000259" key="1">
    <source>
        <dbReference type="PROSITE" id="PS50011"/>
    </source>
</evidence>
<feature type="domain" description="Protein kinase" evidence="1">
    <location>
        <begin position="1"/>
        <end position="137"/>
    </location>
</feature>
<dbReference type="InterPro" id="IPR001245">
    <property type="entry name" value="Ser-Thr/Tyr_kinase_cat_dom"/>
</dbReference>
<gene>
    <name evidence="2" type="ORF">FRX31_024105</name>
</gene>
<evidence type="ECO:0000313" key="3">
    <source>
        <dbReference type="Proteomes" id="UP000554482"/>
    </source>
</evidence>
<keyword evidence="2" id="KW-0418">Kinase</keyword>
<dbReference type="PANTHER" id="PTHR48055">
    <property type="entry name" value="LEUCINE-RICH REPEAT RECEPTOR PROTEIN KINASE EMS1"/>
    <property type="match status" value="1"/>
</dbReference>
<keyword evidence="2" id="KW-0675">Receptor</keyword>
<dbReference type="InterPro" id="IPR051564">
    <property type="entry name" value="LRR_receptor-like_kinase"/>
</dbReference>
<keyword evidence="2" id="KW-0808">Transferase</keyword>
<protein>
    <submittedName>
        <fullName evidence="2">Receptor kinase-like protein xa21</fullName>
    </submittedName>
</protein>
<dbReference type="PROSITE" id="PS50011">
    <property type="entry name" value="PROTEIN_KINASE_DOM"/>
    <property type="match status" value="1"/>
</dbReference>
<dbReference type="InterPro" id="IPR011009">
    <property type="entry name" value="Kinase-like_dom_sf"/>
</dbReference>
<dbReference type="GO" id="GO:0016020">
    <property type="term" value="C:membrane"/>
    <property type="evidence" value="ECO:0007669"/>
    <property type="project" value="TreeGrafter"/>
</dbReference>
<dbReference type="Proteomes" id="UP000554482">
    <property type="component" value="Unassembled WGS sequence"/>
</dbReference>